<dbReference type="PANTHER" id="PTHR45286:SF1">
    <property type="entry name" value="CHAPERONE DNAJ-DOMAIN SUPERFAMILY PROTEIN"/>
    <property type="match status" value="1"/>
</dbReference>
<feature type="transmembrane region" description="Helical" evidence="1">
    <location>
        <begin position="258"/>
        <end position="277"/>
    </location>
</feature>
<evidence type="ECO:0000259" key="2">
    <source>
        <dbReference type="PROSITE" id="PS50076"/>
    </source>
</evidence>
<keyword evidence="4" id="KW-1185">Reference proteome</keyword>
<evidence type="ECO:0000256" key="1">
    <source>
        <dbReference type="SAM" id="Phobius"/>
    </source>
</evidence>
<dbReference type="SMART" id="SM00271">
    <property type="entry name" value="DnaJ"/>
    <property type="match status" value="1"/>
</dbReference>
<dbReference type="AlphaFoldDB" id="K0KKC5"/>
<evidence type="ECO:0000313" key="4">
    <source>
        <dbReference type="Proteomes" id="UP000009328"/>
    </source>
</evidence>
<feature type="domain" description="J" evidence="2">
    <location>
        <begin position="47"/>
        <end position="117"/>
    </location>
</feature>
<dbReference type="STRING" id="1206466.K0KKC5"/>
<dbReference type="InterPro" id="IPR001623">
    <property type="entry name" value="DnaJ_domain"/>
</dbReference>
<dbReference type="InterPro" id="IPR036869">
    <property type="entry name" value="J_dom_sf"/>
</dbReference>
<dbReference type="PROSITE" id="PS50076">
    <property type="entry name" value="DNAJ_2"/>
    <property type="match status" value="1"/>
</dbReference>
<gene>
    <name evidence="3" type="ORF">BN7_1458</name>
</gene>
<dbReference type="CDD" id="cd06257">
    <property type="entry name" value="DnaJ"/>
    <property type="match status" value="1"/>
</dbReference>
<protein>
    <submittedName>
        <fullName evidence="3">Secreted protein</fullName>
    </submittedName>
</protein>
<dbReference type="InParanoid" id="K0KKC5"/>
<keyword evidence="1" id="KW-0812">Transmembrane</keyword>
<sequence>MLRLQRPLISSFTIFQSTRLFHTSYPKQNPQAGNYNTELKEIPKHYNHYQVLGISQSSTSKDIKHAFRKLSKKFHPDMNQKVSPKRKKLITNNYLKIVESYEILSNNERKSKYDLNLKSNDPFRSRSNQQRDFSGNVYYQKSYSPGGINRTRSSIHYGPGYQKCQSTYSNFDKNSSPTGLNHDVPHFDYDSHLKGNLSFERRMINKRIEKLYHKKAEEDQLMYKKHHGTSVHNEIQDLLNLERSGTHKRMKNNDNTNARTMLLVSTIGIIAIGGLFLH</sequence>
<comment type="caution">
    <text evidence="3">The sequence shown here is derived from an EMBL/GenBank/DDBJ whole genome shotgun (WGS) entry which is preliminary data.</text>
</comment>
<dbReference type="Gene3D" id="1.10.287.110">
    <property type="entry name" value="DnaJ domain"/>
    <property type="match status" value="1"/>
</dbReference>
<dbReference type="Proteomes" id="UP000009328">
    <property type="component" value="Unassembled WGS sequence"/>
</dbReference>
<accession>K0KKC5</accession>
<keyword evidence="1" id="KW-0472">Membrane</keyword>
<dbReference type="EMBL" id="CAIF01000030">
    <property type="protein sequence ID" value="CCH41919.1"/>
    <property type="molecule type" value="Genomic_DNA"/>
</dbReference>
<dbReference type="eggNOG" id="KOG0715">
    <property type="taxonomic scope" value="Eukaryota"/>
</dbReference>
<dbReference type="PANTHER" id="PTHR45286">
    <property type="entry name" value="CHAPERONE DNAJ-DOMAIN SUPERFAMILY PROTEIN"/>
    <property type="match status" value="1"/>
</dbReference>
<reference evidence="3 4" key="1">
    <citation type="journal article" date="2012" name="Eukaryot. Cell">
        <title>Draft genome sequence of Wickerhamomyces ciferrii NRRL Y-1031 F-60-10.</title>
        <authorList>
            <person name="Schneider J."/>
            <person name="Andrea H."/>
            <person name="Blom J."/>
            <person name="Jaenicke S."/>
            <person name="Ruckert C."/>
            <person name="Schorsch C."/>
            <person name="Szczepanowski R."/>
            <person name="Farwick M."/>
            <person name="Goesmann A."/>
            <person name="Puhler A."/>
            <person name="Schaffer S."/>
            <person name="Tauch A."/>
            <person name="Kohler T."/>
            <person name="Brinkrolf K."/>
        </authorList>
    </citation>
    <scope>NUCLEOTIDE SEQUENCE [LARGE SCALE GENOMIC DNA]</scope>
    <source>
        <strain evidence="4">ATCC 14091 / BCRC 22168 / CBS 111 / JCM 3599 / NBRC 0793 / NRRL Y-1031 F-60-10</strain>
    </source>
</reference>
<dbReference type="PRINTS" id="PR00625">
    <property type="entry name" value="JDOMAIN"/>
</dbReference>
<keyword evidence="1" id="KW-1133">Transmembrane helix</keyword>
<dbReference type="Pfam" id="PF00226">
    <property type="entry name" value="DnaJ"/>
    <property type="match status" value="1"/>
</dbReference>
<proteinExistence type="predicted"/>
<name>K0KKC5_WICCF</name>
<dbReference type="HOGENOM" id="CLU_1001856_0_0_1"/>
<dbReference type="SUPFAM" id="SSF46565">
    <property type="entry name" value="Chaperone J-domain"/>
    <property type="match status" value="1"/>
</dbReference>
<organism evidence="3 4">
    <name type="scientific">Wickerhamomyces ciferrii (strain ATCC 14091 / BCRC 22168 / CBS 111 / JCM 3599 / NBRC 0793 / NRRL Y-1031 F-60-10)</name>
    <name type="common">Yeast</name>
    <name type="synonym">Pichia ciferrii</name>
    <dbReference type="NCBI Taxonomy" id="1206466"/>
    <lineage>
        <taxon>Eukaryota</taxon>
        <taxon>Fungi</taxon>
        <taxon>Dikarya</taxon>
        <taxon>Ascomycota</taxon>
        <taxon>Saccharomycotina</taxon>
        <taxon>Saccharomycetes</taxon>
        <taxon>Phaffomycetales</taxon>
        <taxon>Wickerhamomycetaceae</taxon>
        <taxon>Wickerhamomyces</taxon>
    </lineage>
</organism>
<evidence type="ECO:0000313" key="3">
    <source>
        <dbReference type="EMBL" id="CCH41919.1"/>
    </source>
</evidence>